<dbReference type="GO" id="GO:0032259">
    <property type="term" value="P:methylation"/>
    <property type="evidence" value="ECO:0007669"/>
    <property type="project" value="UniProtKB-KW"/>
</dbReference>
<dbReference type="InterPro" id="IPR029063">
    <property type="entry name" value="SAM-dependent_MTases_sf"/>
</dbReference>
<evidence type="ECO:0000256" key="2">
    <source>
        <dbReference type="ARBA" id="ARBA00022679"/>
    </source>
</evidence>
<evidence type="ECO:0000259" key="3">
    <source>
        <dbReference type="Pfam" id="PF13649"/>
    </source>
</evidence>
<dbReference type="CDD" id="cd02440">
    <property type="entry name" value="AdoMet_MTases"/>
    <property type="match status" value="1"/>
</dbReference>
<dbReference type="GO" id="GO:0008168">
    <property type="term" value="F:methyltransferase activity"/>
    <property type="evidence" value="ECO:0007669"/>
    <property type="project" value="UniProtKB-KW"/>
</dbReference>
<keyword evidence="2" id="KW-0808">Transferase</keyword>
<accession>A0ABT0ZRL9</accession>
<evidence type="ECO:0000313" key="5">
    <source>
        <dbReference type="Proteomes" id="UP001523234"/>
    </source>
</evidence>
<name>A0ABT0ZRL9_9LACO</name>
<dbReference type="RefSeq" id="WP_252443993.1">
    <property type="nucleotide sequence ID" value="NZ_JAMWYK010000009.1"/>
</dbReference>
<keyword evidence="1 4" id="KW-0489">Methyltransferase</keyword>
<evidence type="ECO:0000313" key="4">
    <source>
        <dbReference type="EMBL" id="MCO0832632.1"/>
    </source>
</evidence>
<reference evidence="4 5" key="1">
    <citation type="submission" date="2022-06" db="EMBL/GenBank/DDBJ databases">
        <title>Fructobacillus taiwanensis sp. nov., isolated from the honeybee.</title>
        <authorList>
            <person name="Chen Y.-S."/>
            <person name="Wang L.-T."/>
            <person name="Lee Y.-S."/>
            <person name="Chang Y.-C."/>
            <person name="Wu H.-C."/>
            <person name="Liao C.-Y."/>
            <person name="Chen W.-H."/>
            <person name="Deng J.-N."/>
            <person name="Wang Y.-H."/>
        </authorList>
    </citation>
    <scope>NUCLEOTIDE SEQUENCE [LARGE SCALE GENOMIC DNA]</scope>
    <source>
        <strain evidence="4 5">W13</strain>
    </source>
</reference>
<dbReference type="Gene3D" id="2.20.25.110">
    <property type="entry name" value="S-adenosyl-L-methionine-dependent methyltransferases"/>
    <property type="match status" value="1"/>
</dbReference>
<protein>
    <submittedName>
        <fullName evidence="4">Class I SAM-dependent methyltransferase</fullName>
    </submittedName>
</protein>
<evidence type="ECO:0000256" key="1">
    <source>
        <dbReference type="ARBA" id="ARBA00022603"/>
    </source>
</evidence>
<feature type="domain" description="Methyltransferase" evidence="3">
    <location>
        <begin position="40"/>
        <end position="136"/>
    </location>
</feature>
<sequence length="255" mass="29234">MAAEEAPYQTFASLYDELFDGELYVDWADYVQEKTPAGKILDLGGGAGRLAVLLAQAGYQVDCLDLSAPMLELAQKHAEEAKVDVRLLQADIREFSDWEEKYPTIVSFADTFNYLPTVEEFKAGLAQAYAHLEDGGTFLFDVITPKMVKESYDNFCYNNDDDPDKIFMWTAYPSEEENDYSVDHDLKFFLYQEDIDAFKMVREVHHELTYDRDFYEAALKEAGFENITFSADFGKKEADDEDERWFISCQKGASK</sequence>
<dbReference type="SUPFAM" id="SSF53335">
    <property type="entry name" value="S-adenosyl-L-methionine-dependent methyltransferases"/>
    <property type="match status" value="1"/>
</dbReference>
<gene>
    <name evidence="4" type="ORF">NFX39_06015</name>
</gene>
<comment type="caution">
    <text evidence="4">The sequence shown here is derived from an EMBL/GenBank/DDBJ whole genome shotgun (WGS) entry which is preliminary data.</text>
</comment>
<dbReference type="Pfam" id="PF13649">
    <property type="entry name" value="Methyltransf_25"/>
    <property type="match status" value="1"/>
</dbReference>
<keyword evidence="5" id="KW-1185">Reference proteome</keyword>
<proteinExistence type="predicted"/>
<dbReference type="InterPro" id="IPR041698">
    <property type="entry name" value="Methyltransf_25"/>
</dbReference>
<dbReference type="Proteomes" id="UP001523234">
    <property type="component" value="Unassembled WGS sequence"/>
</dbReference>
<dbReference type="PANTHER" id="PTHR43861">
    <property type="entry name" value="TRANS-ACONITATE 2-METHYLTRANSFERASE-RELATED"/>
    <property type="match status" value="1"/>
</dbReference>
<dbReference type="Gene3D" id="3.40.50.150">
    <property type="entry name" value="Vaccinia Virus protein VP39"/>
    <property type="match status" value="1"/>
</dbReference>
<dbReference type="EMBL" id="JAMWYK010000009">
    <property type="protein sequence ID" value="MCO0832632.1"/>
    <property type="molecule type" value="Genomic_DNA"/>
</dbReference>
<dbReference type="PANTHER" id="PTHR43861:SF1">
    <property type="entry name" value="TRANS-ACONITATE 2-METHYLTRANSFERASE"/>
    <property type="match status" value="1"/>
</dbReference>
<organism evidence="4 5">
    <name type="scientific">Fructobacillus apis</name>
    <dbReference type="NCBI Taxonomy" id="2935017"/>
    <lineage>
        <taxon>Bacteria</taxon>
        <taxon>Bacillati</taxon>
        <taxon>Bacillota</taxon>
        <taxon>Bacilli</taxon>
        <taxon>Lactobacillales</taxon>
        <taxon>Lactobacillaceae</taxon>
        <taxon>Fructobacillus</taxon>
    </lineage>
</organism>